<reference evidence="1" key="1">
    <citation type="submission" date="2014-11" db="EMBL/GenBank/DDBJ databases">
        <authorList>
            <person name="Amaro Gonzalez C."/>
        </authorList>
    </citation>
    <scope>NUCLEOTIDE SEQUENCE</scope>
</reference>
<dbReference type="EMBL" id="GBXM01088374">
    <property type="protein sequence ID" value="JAH20203.1"/>
    <property type="molecule type" value="Transcribed_RNA"/>
</dbReference>
<evidence type="ECO:0000313" key="1">
    <source>
        <dbReference type="EMBL" id="JAH20203.1"/>
    </source>
</evidence>
<accession>A0A0E9QVQ9</accession>
<sequence>MGTACYRPQMSNSSPGGPQCLLAFCSQHQCFIDWLRNPHTFFPRP</sequence>
<reference evidence="1" key="2">
    <citation type="journal article" date="2015" name="Fish Shellfish Immunol.">
        <title>Early steps in the European eel (Anguilla anguilla)-Vibrio vulnificus interaction in the gills: Role of the RtxA13 toxin.</title>
        <authorList>
            <person name="Callol A."/>
            <person name="Pajuelo D."/>
            <person name="Ebbesson L."/>
            <person name="Teles M."/>
            <person name="MacKenzie S."/>
            <person name="Amaro C."/>
        </authorList>
    </citation>
    <scope>NUCLEOTIDE SEQUENCE</scope>
</reference>
<proteinExistence type="predicted"/>
<protein>
    <submittedName>
        <fullName evidence="1">Uncharacterized protein</fullName>
    </submittedName>
</protein>
<organism evidence="1">
    <name type="scientific">Anguilla anguilla</name>
    <name type="common">European freshwater eel</name>
    <name type="synonym">Muraena anguilla</name>
    <dbReference type="NCBI Taxonomy" id="7936"/>
    <lineage>
        <taxon>Eukaryota</taxon>
        <taxon>Metazoa</taxon>
        <taxon>Chordata</taxon>
        <taxon>Craniata</taxon>
        <taxon>Vertebrata</taxon>
        <taxon>Euteleostomi</taxon>
        <taxon>Actinopterygii</taxon>
        <taxon>Neopterygii</taxon>
        <taxon>Teleostei</taxon>
        <taxon>Anguilliformes</taxon>
        <taxon>Anguillidae</taxon>
        <taxon>Anguilla</taxon>
    </lineage>
</organism>
<dbReference type="AlphaFoldDB" id="A0A0E9QVQ9"/>
<name>A0A0E9QVQ9_ANGAN</name>